<evidence type="ECO:0000256" key="2">
    <source>
        <dbReference type="SAM" id="MobiDB-lite"/>
    </source>
</evidence>
<feature type="domain" description="C-type lectin" evidence="5">
    <location>
        <begin position="1411"/>
        <end position="1534"/>
    </location>
</feature>
<reference evidence="8" key="1">
    <citation type="submission" date="2015-02" db="EMBL/GenBank/DDBJ databases">
        <title>Genome sequencing for Strongylocentrotus purpuratus.</title>
        <authorList>
            <person name="Murali S."/>
            <person name="Liu Y."/>
            <person name="Vee V."/>
            <person name="English A."/>
            <person name="Wang M."/>
            <person name="Skinner E."/>
            <person name="Han Y."/>
            <person name="Muzny D.M."/>
            <person name="Worley K.C."/>
            <person name="Gibbs R.A."/>
        </authorList>
    </citation>
    <scope>NUCLEOTIDE SEQUENCE</scope>
</reference>
<dbReference type="InterPro" id="IPR016187">
    <property type="entry name" value="CTDL_fold"/>
</dbReference>
<dbReference type="FunFam" id="3.10.100.10:FF:000025">
    <property type="entry name" value="Mannose receptor C-type 1"/>
    <property type="match status" value="1"/>
</dbReference>
<feature type="domain" description="C-type lectin" evidence="5">
    <location>
        <begin position="1106"/>
        <end position="1232"/>
    </location>
</feature>
<dbReference type="SUPFAM" id="SSF56436">
    <property type="entry name" value="C-type lectin-like"/>
    <property type="match status" value="12"/>
</dbReference>
<feature type="domain" description="C-type lectin" evidence="5">
    <location>
        <begin position="1263"/>
        <end position="1383"/>
    </location>
</feature>
<feature type="chain" id="PRO_5029790229" description="Macrophage mannose receptor 1-like" evidence="4">
    <location>
        <begin position="19"/>
        <end position="1928"/>
    </location>
</feature>
<keyword evidence="3" id="KW-0472">Membrane</keyword>
<dbReference type="PROSITE" id="PS00615">
    <property type="entry name" value="C_TYPE_LECTIN_1"/>
    <property type="match status" value="9"/>
</dbReference>
<evidence type="ECO:0000259" key="6">
    <source>
        <dbReference type="PROSITE" id="PS50948"/>
    </source>
</evidence>
<dbReference type="KEGG" id="spu:100889936"/>
<dbReference type="GO" id="GO:0038023">
    <property type="term" value="F:signaling receptor activity"/>
    <property type="evidence" value="ECO:0000318"/>
    <property type="project" value="GO_Central"/>
</dbReference>
<feature type="domain" description="C-type lectin" evidence="5">
    <location>
        <begin position="1558"/>
        <end position="1673"/>
    </location>
</feature>
<dbReference type="Pfam" id="PF00024">
    <property type="entry name" value="PAN_1"/>
    <property type="match status" value="1"/>
</dbReference>
<feature type="transmembrane region" description="Helical" evidence="3">
    <location>
        <begin position="1866"/>
        <end position="1889"/>
    </location>
</feature>
<keyword evidence="3" id="KW-0812">Transmembrane</keyword>
<keyword evidence="4" id="KW-0732">Signal</keyword>
<dbReference type="FunFam" id="3.50.4.10:FF:000023">
    <property type="entry name" value="Uncharacterized protein"/>
    <property type="match status" value="1"/>
</dbReference>
<feature type="domain" description="C-type lectin" evidence="5">
    <location>
        <begin position="815"/>
        <end position="932"/>
    </location>
</feature>
<reference evidence="7" key="2">
    <citation type="submission" date="2021-01" db="UniProtKB">
        <authorList>
            <consortium name="EnsemblMetazoa"/>
        </authorList>
    </citation>
    <scope>IDENTIFICATION</scope>
</reference>
<accession>A0A7M7SSI2</accession>
<feature type="domain" description="Apple" evidence="6">
    <location>
        <begin position="708"/>
        <end position="792"/>
    </location>
</feature>
<evidence type="ECO:0008006" key="9">
    <source>
        <dbReference type="Google" id="ProtNLM"/>
    </source>
</evidence>
<dbReference type="Proteomes" id="UP000007110">
    <property type="component" value="Unassembled WGS sequence"/>
</dbReference>
<dbReference type="EnsemblMetazoa" id="XM_030972078">
    <property type="protein sequence ID" value="XP_030827938"/>
    <property type="gene ID" value="LOC100889936"/>
</dbReference>
<dbReference type="PANTHER" id="PTHR22803">
    <property type="entry name" value="MANNOSE, PHOSPHOLIPASE, LECTIN RECEPTOR RELATED"/>
    <property type="match status" value="1"/>
</dbReference>
<dbReference type="PROSITE" id="PS50948">
    <property type="entry name" value="PAN"/>
    <property type="match status" value="1"/>
</dbReference>
<feature type="domain" description="C-type lectin" evidence="5">
    <location>
        <begin position="28"/>
        <end position="143"/>
    </location>
</feature>
<evidence type="ECO:0000256" key="4">
    <source>
        <dbReference type="SAM" id="SignalP"/>
    </source>
</evidence>
<dbReference type="FunFam" id="3.10.100.10:FF:000200">
    <property type="entry name" value="Uncharacterized protein"/>
    <property type="match status" value="1"/>
</dbReference>
<dbReference type="PROSITE" id="PS50041">
    <property type="entry name" value="C_TYPE_LECTIN_2"/>
    <property type="match status" value="12"/>
</dbReference>
<dbReference type="CDD" id="cd00037">
    <property type="entry name" value="CLECT"/>
    <property type="match status" value="5"/>
</dbReference>
<dbReference type="InParanoid" id="A0A7M7SSI2"/>
<dbReference type="Pfam" id="PF00059">
    <property type="entry name" value="Lectin_C"/>
    <property type="match status" value="12"/>
</dbReference>
<dbReference type="OrthoDB" id="441660at2759"/>
<dbReference type="FunFam" id="3.10.100.10:FF:000194">
    <property type="match status" value="1"/>
</dbReference>
<sequence>MFRILALLVLLQPAIVLCQVCATGWTLSGDNCFKLTPDNKNWHEAQISCENDGGTLAMPKTQDINDILTQMINANSGNSHWIGVHDVSTEGDFVFVDNSPIPNPFWNAGEPNNYGGGEDCTTIITVGLWNDEDCYATRPFICQRDNDVIVKCDEGNGWMSAASRCYKFYDIPSTWQDAQKYCEGGDGNLISVTSEEEQTVVSTQANFGGSTLWIGLRMNSGTYAWSSGQDLGYTNWGPNQPDSRYDSSGGNCVEVLDTSNNGEWSTMTCSATQSFMCERAEGTCPEGWRLFRGYCYQFNSATKQTWTDAKHTCEAQGAFMTSVLSDVENKYIRDYFLDLENLGISSTWIGISDTENDGSFAWSEGSSVGYTNWMRPDEPTDNPATSDCGSMMTAGGDGSWSTKNCFTLEAFVCKVRASQPIFPLDPNIPIGSCEAGWTLNRDHCYKTVGNAAYFDDAEADCVQMGAHLTSINDQEEQSFLSMRASMAERNLYIGFFDLNSEDNFEWTDGSPVTFSNWGPNQPNDWSDDGQDCTIIKYADDEEGIWDDINCVKTRTAYVCKKPKIPGQSQPPPAVPTPVFDPRCGNGWEYDPLSGNCYLFKTTDYRTWDDARMQCKLGGGELLSILDSTEQTYINARLVYVTQSSLWIGANDLSLEGGWQWSDGSGFAYLNWGPDEPNNYDPGEHCTQIYYATGTWNDFFCDREIGYICKKNGYLTTHYNVVSNSYLDGNDVIILQNMYPEDCAQTCITMTDFNCLSFDYHRDTMECALSDMTKDMGSMLRGSSNSDYYQRLTDVVDPAPTTIPPGYRCRNGWASYGDNCYYVQISTGNYNQALSQCRALGAELVSIHDANENSFVQSLYASAGINSAVWLGINDLRVQMLFEWSDGTPVDYTFWNTGEPNNYQGNNEDCVEMFNNGAWNDIACASTIPSICKLKKENLPPTDQPITPSGCNLGEVAYGGSCYMAVTTPMSFADAQNDCSTKGANLVSIADRFEQSVISSLLGLQDGTLFWIGLSDTQNYGEYAWSDMTAITFTHWDVGQPDDSGGYCVASTSGSTAGLWRNIQCDTEAKYVCEKVRAGFTPRPTVPAPGPPTVPSDDGCYYDWVGYGGWCFKIETAEDVSQDADKIKRSWGTARDACVSDGAELASFHDPDEEAYIKSKIPMPDDGYWIGLHDRSVETGFEWSDRTPVDYTNWWEGEPNNAGNLGEDCVEMFGGQRNWNDKECSSLRNWVCKIAKGVRPKSTLGPSTVTPWPQCPTDPDWVLFQSYCYFFSGGLTGSDARMGWGDANSYCMERGGYLVSLHSTNENNFLQSMLTRYADSNDWIGLRTYGTGFYQWSDSSPLDFQAWNVNEPNDANGEEECAEFYQDGSWNDLNCGDKLTFVCKKAVSSIMPVTHAPTPVPDGNCPSGTMRFDNMCYRMIGANSADRNTWYNARDICRNSYNGDLATIHSQALQSFFTTQMKEIDYQMYIGLSDSLNNGQFRWTDGTSVDFTNWNVDEPNDHNGDEDCVEMVETPERAGKWNDQSCNDYNAFICQSSLDLNAAVPPSPPSSCRNGFSQYGDSCFKVVPRVMSYSDAIQSCRNEGSDTNLASIIDVYENAFAETMLHYNGDVMLWLGLLDDKASGQYKWVDSHPVWFTNWAQGEPSQGGGEGCTAIGLGGWDDHSCTDQLGALCKYSLVPIPTNHPDVPGTCPDSWVSYGSNCYLFSTAATERLSWPSAEYICRQGGGHMASIHSKQENEWIRSRLVQELTDVWIGFEATPSTAFAWTDDTPVDYTNWNPGEPNSNFLGDEDCAEMYLETGKWNDLDCLSLQGYVCKTPKTPLSGQPTQGPPKTLAPGQTTKAQGPGGNTIDTPTNSAPISSGVSTGAIAGIVIAAVLIICVTGLLVFFLYSSKNKAPMKTPEIPSSTGFENVVYNEKDGTKLSAFETNA</sequence>
<feature type="domain" description="C-type lectin" evidence="5">
    <location>
        <begin position="291"/>
        <end position="414"/>
    </location>
</feature>
<dbReference type="FunFam" id="3.10.100.10:FF:000031">
    <property type="entry name" value="macrophage mannose receptor 1"/>
    <property type="match status" value="1"/>
</dbReference>
<organism evidence="7 8">
    <name type="scientific">Strongylocentrotus purpuratus</name>
    <name type="common">Purple sea urchin</name>
    <dbReference type="NCBI Taxonomy" id="7668"/>
    <lineage>
        <taxon>Eukaryota</taxon>
        <taxon>Metazoa</taxon>
        <taxon>Echinodermata</taxon>
        <taxon>Eleutherozoa</taxon>
        <taxon>Echinozoa</taxon>
        <taxon>Echinoidea</taxon>
        <taxon>Euechinoidea</taxon>
        <taxon>Echinacea</taxon>
        <taxon>Camarodonta</taxon>
        <taxon>Echinidea</taxon>
        <taxon>Strongylocentrotidae</taxon>
        <taxon>Strongylocentrotus</taxon>
    </lineage>
</organism>
<dbReference type="InterPro" id="IPR050111">
    <property type="entry name" value="C-type_lectin/snaclec_domain"/>
</dbReference>
<dbReference type="SUPFAM" id="SSF57414">
    <property type="entry name" value="Hairpin loop containing domain-like"/>
    <property type="match status" value="1"/>
</dbReference>
<dbReference type="Gene3D" id="3.50.4.10">
    <property type="entry name" value="Hepatocyte Growth Factor"/>
    <property type="match status" value="1"/>
</dbReference>
<feature type="domain" description="C-type lectin" evidence="5">
    <location>
        <begin position="592"/>
        <end position="709"/>
    </location>
</feature>
<keyword evidence="3" id="KW-1133">Transmembrane helix</keyword>
<dbReference type="InterPro" id="IPR001304">
    <property type="entry name" value="C-type_lectin-like"/>
</dbReference>
<keyword evidence="8" id="KW-1185">Reference proteome</keyword>
<dbReference type="RefSeq" id="XP_030827938.1">
    <property type="nucleotide sequence ID" value="XM_030972078.1"/>
</dbReference>
<dbReference type="GeneID" id="100889936"/>
<evidence type="ECO:0000256" key="1">
    <source>
        <dbReference type="ARBA" id="ARBA00023157"/>
    </source>
</evidence>
<evidence type="ECO:0000313" key="7">
    <source>
        <dbReference type="EnsemblMetazoa" id="XP_030827938"/>
    </source>
</evidence>
<evidence type="ECO:0000313" key="8">
    <source>
        <dbReference type="Proteomes" id="UP000007110"/>
    </source>
</evidence>
<feature type="domain" description="C-type lectin" evidence="5">
    <location>
        <begin position="1697"/>
        <end position="1815"/>
    </location>
</feature>
<dbReference type="Gene3D" id="3.10.100.10">
    <property type="entry name" value="Mannose-Binding Protein A, subunit A"/>
    <property type="match status" value="12"/>
</dbReference>
<evidence type="ECO:0000256" key="3">
    <source>
        <dbReference type="SAM" id="Phobius"/>
    </source>
</evidence>
<feature type="domain" description="C-type lectin" evidence="5">
    <location>
        <begin position="161"/>
        <end position="278"/>
    </location>
</feature>
<dbReference type="SMART" id="SM00034">
    <property type="entry name" value="CLECT"/>
    <property type="match status" value="12"/>
</dbReference>
<dbReference type="CDD" id="cd01099">
    <property type="entry name" value="PAN_AP_HGF"/>
    <property type="match status" value="1"/>
</dbReference>
<feature type="domain" description="C-type lectin" evidence="5">
    <location>
        <begin position="957"/>
        <end position="1073"/>
    </location>
</feature>
<dbReference type="InterPro" id="IPR003609">
    <property type="entry name" value="Pan_app"/>
</dbReference>
<name>A0A7M7SSI2_STRPU</name>
<dbReference type="FunFam" id="3.10.100.10:FF:000160">
    <property type="entry name" value="Uncharacterized protein"/>
    <property type="match status" value="1"/>
</dbReference>
<dbReference type="InterPro" id="IPR018378">
    <property type="entry name" value="C-type_lectin_CS"/>
</dbReference>
<feature type="signal peptide" evidence="4">
    <location>
        <begin position="1"/>
        <end position="18"/>
    </location>
</feature>
<feature type="domain" description="C-type lectin" evidence="5">
    <location>
        <begin position="440"/>
        <end position="550"/>
    </location>
</feature>
<feature type="region of interest" description="Disordered" evidence="2">
    <location>
        <begin position="1818"/>
        <end position="1849"/>
    </location>
</feature>
<proteinExistence type="predicted"/>
<dbReference type="FunCoup" id="A0A7M7SSI2">
    <property type="interactions" value="711"/>
</dbReference>
<dbReference type="SMART" id="SM00473">
    <property type="entry name" value="PAN_AP"/>
    <property type="match status" value="1"/>
</dbReference>
<dbReference type="FunFam" id="3.10.100.10:FF:000188">
    <property type="entry name" value="Uncharacterized protein"/>
    <property type="match status" value="1"/>
</dbReference>
<dbReference type="OMA" id="MFGFNNY"/>
<dbReference type="FunFam" id="3.10.100.10:FF:000109">
    <property type="entry name" value="Uncharacterized protein"/>
    <property type="match status" value="1"/>
</dbReference>
<protein>
    <recommendedName>
        <fullName evidence="9">Macrophage mannose receptor 1-like</fullName>
    </recommendedName>
</protein>
<dbReference type="InterPro" id="IPR016186">
    <property type="entry name" value="C-type_lectin-like/link_sf"/>
</dbReference>
<evidence type="ECO:0000259" key="5">
    <source>
        <dbReference type="PROSITE" id="PS50041"/>
    </source>
</evidence>
<keyword evidence="1" id="KW-1015">Disulfide bond</keyword>